<dbReference type="EMBL" id="JAUEDM010000001">
    <property type="protein sequence ID" value="KAK3329991.1"/>
    <property type="molecule type" value="Genomic_DNA"/>
</dbReference>
<evidence type="ECO:0000256" key="1">
    <source>
        <dbReference type="ARBA" id="ARBA00006328"/>
    </source>
</evidence>
<dbReference type="PANTHER" id="PTHR42748:SF30">
    <property type="entry name" value="NMRA-LIKE DOMAIN-CONTAINING PROTEIN"/>
    <property type="match status" value="1"/>
</dbReference>
<dbReference type="PANTHER" id="PTHR42748">
    <property type="entry name" value="NITROGEN METABOLITE REPRESSION PROTEIN NMRA FAMILY MEMBER"/>
    <property type="match status" value="1"/>
</dbReference>
<keyword evidence="2" id="KW-0521">NADP</keyword>
<comment type="similarity">
    <text evidence="1">Belongs to the NmrA-type oxidoreductase family.</text>
</comment>
<feature type="domain" description="NmrA-like" evidence="4">
    <location>
        <begin position="9"/>
        <end position="239"/>
    </location>
</feature>
<evidence type="ECO:0000259" key="4">
    <source>
        <dbReference type="Pfam" id="PF05368"/>
    </source>
</evidence>
<keyword evidence="6" id="KW-1185">Reference proteome</keyword>
<comment type="caution">
    <text evidence="5">The sequence shown here is derived from an EMBL/GenBank/DDBJ whole genome shotgun (WGS) entry which is preliminary data.</text>
</comment>
<organism evidence="5 6">
    <name type="scientific">Apodospora peruviana</name>
    <dbReference type="NCBI Taxonomy" id="516989"/>
    <lineage>
        <taxon>Eukaryota</taxon>
        <taxon>Fungi</taxon>
        <taxon>Dikarya</taxon>
        <taxon>Ascomycota</taxon>
        <taxon>Pezizomycotina</taxon>
        <taxon>Sordariomycetes</taxon>
        <taxon>Sordariomycetidae</taxon>
        <taxon>Sordariales</taxon>
        <taxon>Lasiosphaeriaceae</taxon>
        <taxon>Apodospora</taxon>
    </lineage>
</organism>
<protein>
    <submittedName>
        <fullName evidence="5">NmrA family protein</fullName>
    </submittedName>
</protein>
<dbReference type="Pfam" id="PF05368">
    <property type="entry name" value="NmrA"/>
    <property type="match status" value="1"/>
</dbReference>
<reference evidence="5" key="2">
    <citation type="submission" date="2023-06" db="EMBL/GenBank/DDBJ databases">
        <authorList>
            <consortium name="Lawrence Berkeley National Laboratory"/>
            <person name="Haridas S."/>
            <person name="Hensen N."/>
            <person name="Bonometti L."/>
            <person name="Westerberg I."/>
            <person name="Brannstrom I.O."/>
            <person name="Guillou S."/>
            <person name="Cros-Aarteil S."/>
            <person name="Calhoun S."/>
            <person name="Kuo A."/>
            <person name="Mondo S."/>
            <person name="Pangilinan J."/>
            <person name="Riley R."/>
            <person name="Labutti K."/>
            <person name="Andreopoulos B."/>
            <person name="Lipzen A."/>
            <person name="Chen C."/>
            <person name="Yanf M."/>
            <person name="Daum C."/>
            <person name="Ng V."/>
            <person name="Clum A."/>
            <person name="Steindorff A."/>
            <person name="Ohm R."/>
            <person name="Martin F."/>
            <person name="Silar P."/>
            <person name="Natvig D."/>
            <person name="Lalanne C."/>
            <person name="Gautier V."/>
            <person name="Ament-Velasquez S.L."/>
            <person name="Kruys A."/>
            <person name="Hutchinson M.I."/>
            <person name="Powell A.J."/>
            <person name="Barry K."/>
            <person name="Miller A.N."/>
            <person name="Grigoriev I.V."/>
            <person name="Debuchy R."/>
            <person name="Gladieux P."/>
            <person name="Thoren M.H."/>
            <person name="Johannesson H."/>
        </authorList>
    </citation>
    <scope>NUCLEOTIDE SEQUENCE</scope>
    <source>
        <strain evidence="5">CBS 118394</strain>
    </source>
</reference>
<dbReference type="InterPro" id="IPR051164">
    <property type="entry name" value="NmrA-like_oxidored"/>
</dbReference>
<evidence type="ECO:0000256" key="3">
    <source>
        <dbReference type="ARBA" id="ARBA00023002"/>
    </source>
</evidence>
<keyword evidence="3" id="KW-0560">Oxidoreductase</keyword>
<evidence type="ECO:0000256" key="2">
    <source>
        <dbReference type="ARBA" id="ARBA00022857"/>
    </source>
</evidence>
<proteinExistence type="inferred from homology"/>
<dbReference type="SUPFAM" id="SSF51735">
    <property type="entry name" value="NAD(P)-binding Rossmann-fold domains"/>
    <property type="match status" value="1"/>
</dbReference>
<dbReference type="Gene3D" id="3.40.50.720">
    <property type="entry name" value="NAD(P)-binding Rossmann-like Domain"/>
    <property type="match status" value="1"/>
</dbReference>
<gene>
    <name evidence="5" type="ORF">B0H66DRAFT_635091</name>
</gene>
<dbReference type="GO" id="GO:0016491">
    <property type="term" value="F:oxidoreductase activity"/>
    <property type="evidence" value="ECO:0007669"/>
    <property type="project" value="UniProtKB-KW"/>
</dbReference>
<dbReference type="GO" id="GO:0005634">
    <property type="term" value="C:nucleus"/>
    <property type="evidence" value="ECO:0007669"/>
    <property type="project" value="TreeGrafter"/>
</dbReference>
<dbReference type="Proteomes" id="UP001283341">
    <property type="component" value="Unassembled WGS sequence"/>
</dbReference>
<dbReference type="InterPro" id="IPR036291">
    <property type="entry name" value="NAD(P)-bd_dom_sf"/>
</dbReference>
<dbReference type="AlphaFoldDB" id="A0AAE0ISX6"/>
<dbReference type="InterPro" id="IPR008030">
    <property type="entry name" value="NmrA-like"/>
</dbReference>
<name>A0AAE0ISX6_9PEZI</name>
<sequence length="319" mass="34601">MSTSPAVPTVFVTSATGSQGSALCRQLREVGWDVRATTRDPSSPTVTALAALGVHFTPGSWDDEDALRAGLEGCDKLFLCLLPNLTDFEQAPRRAQLITKTARACGVRQAVVSTTLGTAMLDDGGAAPIAPGAFFGAHLASKQRVEQAVVDAGFEHWTILRPAFFMANFIAPKIEFGYTETRDRSTWTNCMTPDSPLSLVDHVDIARFAAAAFRDPGAFHGRRIGVASEEILVQDALDRLAAAIGDGRAIKAIFMGDEEIAKAQAEGSWLFFASEPCCRYMSDYTDMAELVRLVPGLTTFEQFLEREREGVRQTYGVHC</sequence>
<accession>A0AAE0ISX6</accession>
<evidence type="ECO:0000313" key="6">
    <source>
        <dbReference type="Proteomes" id="UP001283341"/>
    </source>
</evidence>
<evidence type="ECO:0000313" key="5">
    <source>
        <dbReference type="EMBL" id="KAK3329991.1"/>
    </source>
</evidence>
<reference evidence="5" key="1">
    <citation type="journal article" date="2023" name="Mol. Phylogenet. Evol.">
        <title>Genome-scale phylogeny and comparative genomics of the fungal order Sordariales.</title>
        <authorList>
            <person name="Hensen N."/>
            <person name="Bonometti L."/>
            <person name="Westerberg I."/>
            <person name="Brannstrom I.O."/>
            <person name="Guillou S."/>
            <person name="Cros-Aarteil S."/>
            <person name="Calhoun S."/>
            <person name="Haridas S."/>
            <person name="Kuo A."/>
            <person name="Mondo S."/>
            <person name="Pangilinan J."/>
            <person name="Riley R."/>
            <person name="LaButti K."/>
            <person name="Andreopoulos B."/>
            <person name="Lipzen A."/>
            <person name="Chen C."/>
            <person name="Yan M."/>
            <person name="Daum C."/>
            <person name="Ng V."/>
            <person name="Clum A."/>
            <person name="Steindorff A."/>
            <person name="Ohm R.A."/>
            <person name="Martin F."/>
            <person name="Silar P."/>
            <person name="Natvig D.O."/>
            <person name="Lalanne C."/>
            <person name="Gautier V."/>
            <person name="Ament-Velasquez S.L."/>
            <person name="Kruys A."/>
            <person name="Hutchinson M.I."/>
            <person name="Powell A.J."/>
            <person name="Barry K."/>
            <person name="Miller A.N."/>
            <person name="Grigoriev I.V."/>
            <person name="Debuchy R."/>
            <person name="Gladieux P."/>
            <person name="Hiltunen Thoren M."/>
            <person name="Johannesson H."/>
        </authorList>
    </citation>
    <scope>NUCLEOTIDE SEQUENCE</scope>
    <source>
        <strain evidence="5">CBS 118394</strain>
    </source>
</reference>